<protein>
    <submittedName>
        <fullName evidence="1">Uncharacterized protein</fullName>
    </submittedName>
</protein>
<name>A0A4Y2AA23_ARAVE</name>
<keyword evidence="2" id="KW-1185">Reference proteome</keyword>
<comment type="caution">
    <text evidence="1">The sequence shown here is derived from an EMBL/GenBank/DDBJ whole genome shotgun (WGS) entry which is preliminary data.</text>
</comment>
<gene>
    <name evidence="1" type="ORF">AVEN_53352_1</name>
</gene>
<dbReference type="Proteomes" id="UP000499080">
    <property type="component" value="Unassembled WGS sequence"/>
</dbReference>
<reference evidence="1 2" key="1">
    <citation type="journal article" date="2019" name="Sci. Rep.">
        <title>Orb-weaving spider Araneus ventricosus genome elucidates the spidroin gene catalogue.</title>
        <authorList>
            <person name="Kono N."/>
            <person name="Nakamura H."/>
            <person name="Ohtoshi R."/>
            <person name="Moran D.A.P."/>
            <person name="Shinohara A."/>
            <person name="Yoshida Y."/>
            <person name="Fujiwara M."/>
            <person name="Mori M."/>
            <person name="Tomita M."/>
            <person name="Arakawa K."/>
        </authorList>
    </citation>
    <scope>NUCLEOTIDE SEQUENCE [LARGE SCALE GENOMIC DNA]</scope>
</reference>
<proteinExistence type="predicted"/>
<dbReference type="AlphaFoldDB" id="A0A4Y2AA23"/>
<dbReference type="EMBL" id="BGPR01000010">
    <property type="protein sequence ID" value="GBL76642.1"/>
    <property type="molecule type" value="Genomic_DNA"/>
</dbReference>
<evidence type="ECO:0000313" key="2">
    <source>
        <dbReference type="Proteomes" id="UP000499080"/>
    </source>
</evidence>
<organism evidence="1 2">
    <name type="scientific">Araneus ventricosus</name>
    <name type="common">Orbweaver spider</name>
    <name type="synonym">Epeira ventricosa</name>
    <dbReference type="NCBI Taxonomy" id="182803"/>
    <lineage>
        <taxon>Eukaryota</taxon>
        <taxon>Metazoa</taxon>
        <taxon>Ecdysozoa</taxon>
        <taxon>Arthropoda</taxon>
        <taxon>Chelicerata</taxon>
        <taxon>Arachnida</taxon>
        <taxon>Araneae</taxon>
        <taxon>Araneomorphae</taxon>
        <taxon>Entelegynae</taxon>
        <taxon>Araneoidea</taxon>
        <taxon>Araneidae</taxon>
        <taxon>Araneus</taxon>
    </lineage>
</organism>
<evidence type="ECO:0000313" key="1">
    <source>
        <dbReference type="EMBL" id="GBL76642.1"/>
    </source>
</evidence>
<sequence length="101" mass="11632">MDSQKGIDWYTLNLLRFKHPDDGMVCESTELGKGNSQKGKLINQTKSCSMAHRFLRGCSIFAENWCSEIETFFSWKTTPSGQECQMTWELEGEETKNRSLL</sequence>
<accession>A0A4Y2AA23</accession>